<dbReference type="Proteomes" id="UP001054252">
    <property type="component" value="Unassembled WGS sequence"/>
</dbReference>
<accession>A0AAV5L4P6</accession>
<reference evidence="7 8" key="1">
    <citation type="journal article" date="2021" name="Commun. Biol.">
        <title>The genome of Shorea leprosula (Dipterocarpaceae) highlights the ecological relevance of drought in aseasonal tropical rainforests.</title>
        <authorList>
            <person name="Ng K.K.S."/>
            <person name="Kobayashi M.J."/>
            <person name="Fawcett J.A."/>
            <person name="Hatakeyama M."/>
            <person name="Paape T."/>
            <person name="Ng C.H."/>
            <person name="Ang C.C."/>
            <person name="Tnah L.H."/>
            <person name="Lee C.T."/>
            <person name="Nishiyama T."/>
            <person name="Sese J."/>
            <person name="O'Brien M.J."/>
            <person name="Copetti D."/>
            <person name="Mohd Noor M.I."/>
            <person name="Ong R.C."/>
            <person name="Putra M."/>
            <person name="Sireger I.Z."/>
            <person name="Indrioko S."/>
            <person name="Kosugi Y."/>
            <person name="Izuno A."/>
            <person name="Isagi Y."/>
            <person name="Lee S.L."/>
            <person name="Shimizu K.K."/>
        </authorList>
    </citation>
    <scope>NUCLEOTIDE SEQUENCE [LARGE SCALE GENOMIC DNA]</scope>
    <source>
        <strain evidence="7">214</strain>
    </source>
</reference>
<comment type="caution">
    <text evidence="7">The sequence shown here is derived from an EMBL/GenBank/DDBJ whole genome shotgun (WGS) entry which is preliminary data.</text>
</comment>
<keyword evidence="5" id="KW-0539">Nucleus</keyword>
<dbReference type="AlphaFoldDB" id="A0AAV5L4P6"/>
<dbReference type="EMBL" id="BPVZ01000094">
    <property type="protein sequence ID" value="GKV32230.1"/>
    <property type="molecule type" value="Genomic_DNA"/>
</dbReference>
<keyword evidence="4" id="KW-0804">Transcription</keyword>
<dbReference type="InterPro" id="IPR015300">
    <property type="entry name" value="DNA-bd_pseudobarrel_sf"/>
</dbReference>
<comment type="subcellular location">
    <subcellularLocation>
        <location evidence="1">Nucleus</location>
    </subcellularLocation>
</comment>
<evidence type="ECO:0000256" key="4">
    <source>
        <dbReference type="ARBA" id="ARBA00023163"/>
    </source>
</evidence>
<dbReference type="GO" id="GO:0005634">
    <property type="term" value="C:nucleus"/>
    <property type="evidence" value="ECO:0007669"/>
    <property type="project" value="UniProtKB-SubCell"/>
</dbReference>
<keyword evidence="8" id="KW-1185">Reference proteome</keyword>
<name>A0AAV5L4P6_9ROSI</name>
<evidence type="ECO:0000313" key="8">
    <source>
        <dbReference type="Proteomes" id="UP001054252"/>
    </source>
</evidence>
<feature type="domain" description="TF-B3" evidence="6">
    <location>
        <begin position="8"/>
        <end position="102"/>
    </location>
</feature>
<dbReference type="CDD" id="cd10017">
    <property type="entry name" value="B3_DNA"/>
    <property type="match status" value="1"/>
</dbReference>
<dbReference type="SMART" id="SM01019">
    <property type="entry name" value="B3"/>
    <property type="match status" value="1"/>
</dbReference>
<dbReference type="InterPro" id="IPR003340">
    <property type="entry name" value="B3_DNA-bd"/>
</dbReference>
<evidence type="ECO:0000256" key="1">
    <source>
        <dbReference type="ARBA" id="ARBA00004123"/>
    </source>
</evidence>
<proteinExistence type="predicted"/>
<keyword evidence="3" id="KW-0238">DNA-binding</keyword>
<evidence type="ECO:0000256" key="5">
    <source>
        <dbReference type="ARBA" id="ARBA00023242"/>
    </source>
</evidence>
<evidence type="ECO:0000256" key="3">
    <source>
        <dbReference type="ARBA" id="ARBA00023125"/>
    </source>
</evidence>
<protein>
    <recommendedName>
        <fullName evidence="6">TF-B3 domain-containing protein</fullName>
    </recommendedName>
</protein>
<sequence>MPQTTRLFKKPLKRTDITRRLAIRSKSLEFFPNFNGSHTVKLNIRYEDQVWPMVCSTRKQGYKKPVFSNGWIPFVRRNRLGVGDVVTLYKEEGEAGFWYRIEVDRATRAPSIDGNSGASVPNKAKPKTKFGKAFNNAKKIDLGLVSPNGFQEKTVLNLDLTLAPPGELSS</sequence>
<organism evidence="7 8">
    <name type="scientific">Rubroshorea leprosula</name>
    <dbReference type="NCBI Taxonomy" id="152421"/>
    <lineage>
        <taxon>Eukaryota</taxon>
        <taxon>Viridiplantae</taxon>
        <taxon>Streptophyta</taxon>
        <taxon>Embryophyta</taxon>
        <taxon>Tracheophyta</taxon>
        <taxon>Spermatophyta</taxon>
        <taxon>Magnoliopsida</taxon>
        <taxon>eudicotyledons</taxon>
        <taxon>Gunneridae</taxon>
        <taxon>Pentapetalae</taxon>
        <taxon>rosids</taxon>
        <taxon>malvids</taxon>
        <taxon>Malvales</taxon>
        <taxon>Dipterocarpaceae</taxon>
        <taxon>Rubroshorea</taxon>
    </lineage>
</organism>
<dbReference type="Gene3D" id="2.40.330.10">
    <property type="entry name" value="DNA-binding pseudobarrel domain"/>
    <property type="match status" value="1"/>
</dbReference>
<evidence type="ECO:0000259" key="6">
    <source>
        <dbReference type="SMART" id="SM01019"/>
    </source>
</evidence>
<evidence type="ECO:0000313" key="7">
    <source>
        <dbReference type="EMBL" id="GKV32230.1"/>
    </source>
</evidence>
<gene>
    <name evidence="7" type="ORF">SLEP1_g40847</name>
</gene>
<keyword evidence="2" id="KW-0805">Transcription regulation</keyword>
<dbReference type="GO" id="GO:0003677">
    <property type="term" value="F:DNA binding"/>
    <property type="evidence" value="ECO:0007669"/>
    <property type="project" value="UniProtKB-KW"/>
</dbReference>
<evidence type="ECO:0000256" key="2">
    <source>
        <dbReference type="ARBA" id="ARBA00023015"/>
    </source>
</evidence>
<dbReference type="SUPFAM" id="SSF101936">
    <property type="entry name" value="DNA-binding pseudobarrel domain"/>
    <property type="match status" value="1"/>
</dbReference>